<gene>
    <name evidence="8" type="ORF">JOF43_000442</name>
</gene>
<name>A0ABS4WW98_9MICO</name>
<evidence type="ECO:0000256" key="5">
    <source>
        <dbReference type="PROSITE-ProRule" id="PRU00335"/>
    </source>
</evidence>
<feature type="domain" description="HTH tetR-type" evidence="7">
    <location>
        <begin position="29"/>
        <end position="89"/>
    </location>
</feature>
<evidence type="ECO:0000256" key="3">
    <source>
        <dbReference type="ARBA" id="ARBA00023125"/>
    </source>
</evidence>
<dbReference type="RefSeq" id="WP_209898470.1">
    <property type="nucleotide sequence ID" value="NZ_BAAAJW010000008.1"/>
</dbReference>
<sequence length="248" mass="26409">MSPKKAATGPSVPGAVWLRQRPPRRGQHGLTRERIAAEVVSQLDHGGPAGLNLRSIAAALDVHPTTLYWHVSARDDLLDFAVDAVFAELPLPTRPADDWIEDVRAFMHNLRAALLAHPWSGALASSRPLLGPEALARSEFVYAALARAGFTGDELTASAAAVSNLVIGSVAAETSWQHGDESPARRAVHEHLRANAETYPAMAELSTESGHWGAQFSYSADLLLAGLAQKAPINVTSHGATTQAPQIM</sequence>
<dbReference type="SUPFAM" id="SSF46689">
    <property type="entry name" value="Homeodomain-like"/>
    <property type="match status" value="1"/>
</dbReference>
<organism evidence="8 9">
    <name type="scientific">Brachybacterium sacelli</name>
    <dbReference type="NCBI Taxonomy" id="173364"/>
    <lineage>
        <taxon>Bacteria</taxon>
        <taxon>Bacillati</taxon>
        <taxon>Actinomycetota</taxon>
        <taxon>Actinomycetes</taxon>
        <taxon>Micrococcales</taxon>
        <taxon>Dermabacteraceae</taxon>
        <taxon>Brachybacterium</taxon>
    </lineage>
</organism>
<dbReference type="Pfam" id="PF02909">
    <property type="entry name" value="TetR_C_1"/>
    <property type="match status" value="1"/>
</dbReference>
<comment type="caution">
    <text evidence="8">The sequence shown here is derived from an EMBL/GenBank/DDBJ whole genome shotgun (WGS) entry which is preliminary data.</text>
</comment>
<keyword evidence="3 5" id="KW-0238">DNA-binding</keyword>
<reference evidence="8 9" key="1">
    <citation type="submission" date="2021-03" db="EMBL/GenBank/DDBJ databases">
        <title>Sequencing the genomes of 1000 actinobacteria strains.</title>
        <authorList>
            <person name="Klenk H.-P."/>
        </authorList>
    </citation>
    <scope>NUCLEOTIDE SEQUENCE [LARGE SCALE GENOMIC DNA]</scope>
    <source>
        <strain evidence="8 9">DSM 14566</strain>
    </source>
</reference>
<dbReference type="InterPro" id="IPR003012">
    <property type="entry name" value="Tet_transcr_reg_TetR"/>
</dbReference>
<dbReference type="SUPFAM" id="SSF48498">
    <property type="entry name" value="Tetracyclin repressor-like, C-terminal domain"/>
    <property type="match status" value="1"/>
</dbReference>
<protein>
    <submittedName>
        <fullName evidence="8">AcrR family transcriptional regulator</fullName>
    </submittedName>
</protein>
<evidence type="ECO:0000256" key="1">
    <source>
        <dbReference type="ARBA" id="ARBA00022491"/>
    </source>
</evidence>
<keyword evidence="4" id="KW-0804">Transcription</keyword>
<dbReference type="PRINTS" id="PR00400">
    <property type="entry name" value="TETREPRESSOR"/>
</dbReference>
<evidence type="ECO:0000313" key="8">
    <source>
        <dbReference type="EMBL" id="MBP2380485.1"/>
    </source>
</evidence>
<proteinExistence type="predicted"/>
<keyword evidence="1" id="KW-0678">Repressor</keyword>
<dbReference type="InterPro" id="IPR009057">
    <property type="entry name" value="Homeodomain-like_sf"/>
</dbReference>
<evidence type="ECO:0000259" key="7">
    <source>
        <dbReference type="PROSITE" id="PS50977"/>
    </source>
</evidence>
<dbReference type="Gene3D" id="1.10.357.10">
    <property type="entry name" value="Tetracycline Repressor, domain 2"/>
    <property type="match status" value="1"/>
</dbReference>
<feature type="DNA-binding region" description="H-T-H motif" evidence="5">
    <location>
        <begin position="52"/>
        <end position="71"/>
    </location>
</feature>
<evidence type="ECO:0000313" key="9">
    <source>
        <dbReference type="Proteomes" id="UP001519290"/>
    </source>
</evidence>
<evidence type="ECO:0000256" key="4">
    <source>
        <dbReference type="ARBA" id="ARBA00023163"/>
    </source>
</evidence>
<feature type="region of interest" description="Disordered" evidence="6">
    <location>
        <begin position="1"/>
        <end position="28"/>
    </location>
</feature>
<evidence type="ECO:0000256" key="2">
    <source>
        <dbReference type="ARBA" id="ARBA00023015"/>
    </source>
</evidence>
<keyword evidence="2" id="KW-0805">Transcription regulation</keyword>
<dbReference type="InterPro" id="IPR001647">
    <property type="entry name" value="HTH_TetR"/>
</dbReference>
<dbReference type="PANTHER" id="PTHR30055:SF234">
    <property type="entry name" value="HTH-TYPE TRANSCRIPTIONAL REGULATOR BETI"/>
    <property type="match status" value="1"/>
</dbReference>
<dbReference type="InterPro" id="IPR050109">
    <property type="entry name" value="HTH-type_TetR-like_transc_reg"/>
</dbReference>
<evidence type="ECO:0000256" key="6">
    <source>
        <dbReference type="SAM" id="MobiDB-lite"/>
    </source>
</evidence>
<dbReference type="Gene3D" id="1.10.10.60">
    <property type="entry name" value="Homeodomain-like"/>
    <property type="match status" value="1"/>
</dbReference>
<keyword evidence="9" id="KW-1185">Reference proteome</keyword>
<dbReference type="InterPro" id="IPR004111">
    <property type="entry name" value="Repressor_TetR_C"/>
</dbReference>
<dbReference type="EMBL" id="JAGIOD010000001">
    <property type="protein sequence ID" value="MBP2380485.1"/>
    <property type="molecule type" value="Genomic_DNA"/>
</dbReference>
<accession>A0ABS4WW98</accession>
<dbReference type="PROSITE" id="PS50977">
    <property type="entry name" value="HTH_TETR_2"/>
    <property type="match status" value="1"/>
</dbReference>
<dbReference type="InterPro" id="IPR036271">
    <property type="entry name" value="Tet_transcr_reg_TetR-rel_C_sf"/>
</dbReference>
<dbReference type="PANTHER" id="PTHR30055">
    <property type="entry name" value="HTH-TYPE TRANSCRIPTIONAL REGULATOR RUTR"/>
    <property type="match status" value="1"/>
</dbReference>
<dbReference type="Proteomes" id="UP001519290">
    <property type="component" value="Unassembled WGS sequence"/>
</dbReference>